<dbReference type="Pfam" id="PF03592">
    <property type="entry name" value="Terminase_2"/>
    <property type="match status" value="1"/>
</dbReference>
<dbReference type="InterPro" id="IPR038713">
    <property type="entry name" value="Terminase_Gp1_N_sf"/>
</dbReference>
<name>A0A6N3EEE2_ENTFC</name>
<dbReference type="Proteomes" id="UP001141166">
    <property type="component" value="Unassembled WGS sequence"/>
</dbReference>
<dbReference type="InterPro" id="IPR005335">
    <property type="entry name" value="Terminase_ssu"/>
</dbReference>
<dbReference type="EMBL" id="JAMWMK010000003">
    <property type="protein sequence ID" value="MDC4247092.1"/>
    <property type="molecule type" value="Genomic_DNA"/>
</dbReference>
<organism evidence="4">
    <name type="scientific">Enterococcus faecium</name>
    <name type="common">Streptococcus faecium</name>
    <dbReference type="NCBI Taxonomy" id="1352"/>
    <lineage>
        <taxon>Bacteria</taxon>
        <taxon>Bacillati</taxon>
        <taxon>Bacillota</taxon>
        <taxon>Bacilli</taxon>
        <taxon>Lactobacillales</taxon>
        <taxon>Enterococcaceae</taxon>
        <taxon>Enterococcus</taxon>
    </lineage>
</organism>
<proteinExistence type="predicted"/>
<evidence type="ECO:0000313" key="4">
    <source>
        <dbReference type="EMBL" id="VYU37919.1"/>
    </source>
</evidence>
<dbReference type="PANTHER" id="PTHR41328">
    <property type="entry name" value="TERMINASE SMALL SUBUNIT-RELATED"/>
    <property type="match status" value="1"/>
</dbReference>
<protein>
    <submittedName>
        <fullName evidence="4">Terminase small subunit</fullName>
    </submittedName>
</protein>
<dbReference type="GO" id="GO:0051276">
    <property type="term" value="P:chromosome organization"/>
    <property type="evidence" value="ECO:0007669"/>
    <property type="project" value="InterPro"/>
</dbReference>
<gene>
    <name evidence="4" type="ORF">EFLFYP64_02069</name>
    <name evidence="3" type="ORF">M3X98_03350</name>
</gene>
<reference evidence="3" key="2">
    <citation type="submission" date="2022-05" db="EMBL/GenBank/DDBJ databases">
        <title>Draft genome sequences of Clostridium perfringens strains isolated from Peru.</title>
        <authorList>
            <person name="Hurtado R."/>
            <person name="Lima L."/>
            <person name="Sousa T."/>
            <person name="Jaiswal A.K."/>
            <person name="Tiwari S."/>
            <person name="Maturrano L."/>
            <person name="Brenig B."/>
            <person name="Azevedo V."/>
        </authorList>
    </citation>
    <scope>NUCLEOTIDE SEQUENCE</scope>
    <source>
        <strain evidence="3">CP4</strain>
    </source>
</reference>
<dbReference type="RefSeq" id="WP_002309108.1">
    <property type="nucleotide sequence ID" value="NZ_CAACXZ010000004.1"/>
</dbReference>
<dbReference type="PANTHER" id="PTHR41328:SF2">
    <property type="entry name" value="TERMINASE SMALL SUBUNIT"/>
    <property type="match status" value="1"/>
</dbReference>
<dbReference type="Gene3D" id="1.10.10.1400">
    <property type="entry name" value="Terminase, small subunit, N-terminal DNA-binding domain, HTH motif"/>
    <property type="match status" value="1"/>
</dbReference>
<dbReference type="InterPro" id="IPR052404">
    <property type="entry name" value="SPP1-like_terminase"/>
</dbReference>
<dbReference type="EMBL" id="CACRTQ010000058">
    <property type="protein sequence ID" value="VYU37919.1"/>
    <property type="molecule type" value="Genomic_DNA"/>
</dbReference>
<accession>A0A6N3EEE2</accession>
<dbReference type="AlphaFoldDB" id="A0A6N3EEE2"/>
<evidence type="ECO:0000256" key="1">
    <source>
        <dbReference type="ARBA" id="ARBA00022612"/>
    </source>
</evidence>
<sequence length="205" mass="22697">MVELKNNKQEQFAKEYLIDLNATQAAIRAGYSSKTAYSQGQRLLKNVEIQTRISELMNERSRRTEITADRVIQEIAKIAFSDIGEYMTWDQDGNITMLSSDNLDTSVIQAIKSNRTLRPIGDGEEVIDSSLEVKFHPKLKALELLYNHVNGSDKLSKAQVRKAIAEAKIIENKADKLTAGGKVNNLLQALLDVKSGGDGSNGTEV</sequence>
<keyword evidence="1" id="KW-1188">Viral release from host cell</keyword>
<evidence type="ECO:0000313" key="3">
    <source>
        <dbReference type="EMBL" id="MDC4247092.1"/>
    </source>
</evidence>
<keyword evidence="2" id="KW-0231">Viral genome packaging</keyword>
<reference evidence="4" key="1">
    <citation type="submission" date="2019-11" db="EMBL/GenBank/DDBJ databases">
        <authorList>
            <person name="Feng L."/>
        </authorList>
    </citation>
    <scope>NUCLEOTIDE SEQUENCE</scope>
    <source>
        <strain evidence="4">EFaeciumLFYP64</strain>
    </source>
</reference>
<evidence type="ECO:0000256" key="2">
    <source>
        <dbReference type="ARBA" id="ARBA00023219"/>
    </source>
</evidence>